<sequence length="258" mass="29697">MPAQRKPEEIVPTLLACLGKAWDALQPIHKKDEKIVSGFKEIETELDKMKDWEGELITRFRTLVQDIDNDVWFDRLKHGNADDILNGLELIRKSVASVKQLFPAEESQVTEIKPSTGKDQTMSEDQAIGKDQPMSKEWSRLGVEEKIYASKAISDFRKSFDCLENNQLKVCSLCLSIFPENSIIKKRPLIYWWIGEGMVTKTSEKTAEEVGEDVFGQLINESFIIPQIWESFFQDKQFYRAPLDSKNADLGWKRTSLF</sequence>
<evidence type="ECO:0000256" key="2">
    <source>
        <dbReference type="ARBA" id="ARBA00022840"/>
    </source>
</evidence>
<dbReference type="OrthoDB" id="1752278at2759"/>
<dbReference type="Gene3D" id="1.10.10.10">
    <property type="entry name" value="Winged helix-like DNA-binding domain superfamily/Winged helix DNA-binding domain"/>
    <property type="match status" value="1"/>
</dbReference>
<accession>A0A6P6WQX0</accession>
<evidence type="ECO:0000256" key="3">
    <source>
        <dbReference type="SAM" id="MobiDB-lite"/>
    </source>
</evidence>
<reference evidence="5" key="1">
    <citation type="journal article" date="2025" name="Foods">
        <title>Unveiling the Microbial Signatures of Arabica Coffee Cherries: Insights into Ripeness Specific Diversity, Functional Traits, and Implications for Quality and Safety.</title>
        <authorList>
            <consortium name="RefSeq"/>
            <person name="Tenea G.N."/>
            <person name="Cifuentes V."/>
            <person name="Reyes P."/>
            <person name="Cevallos-Vallejos M."/>
        </authorList>
    </citation>
    <scope>NUCLEOTIDE SEQUENCE [LARGE SCALE GENOMIC DNA]</scope>
</reference>
<dbReference type="Proteomes" id="UP001652660">
    <property type="component" value="Chromosome 3c"/>
</dbReference>
<dbReference type="RefSeq" id="XP_027117823.1">
    <property type="nucleotide sequence ID" value="XM_027262022.1"/>
</dbReference>
<proteinExistence type="predicted"/>
<dbReference type="RefSeq" id="XP_071938857.1">
    <property type="nucleotide sequence ID" value="XM_072082756.1"/>
</dbReference>
<dbReference type="RefSeq" id="XP_027117822.1">
    <property type="nucleotide sequence ID" value="XM_027262021.1"/>
</dbReference>
<feature type="region of interest" description="Disordered" evidence="3">
    <location>
        <begin position="109"/>
        <end position="131"/>
    </location>
</feature>
<evidence type="ECO:0000313" key="7">
    <source>
        <dbReference type="RefSeq" id="XP_027117823.1"/>
    </source>
</evidence>
<dbReference type="AlphaFoldDB" id="A0A6P6WQX0"/>
<evidence type="ECO:0000313" key="6">
    <source>
        <dbReference type="RefSeq" id="XP_027117822.1"/>
    </source>
</evidence>
<keyword evidence="1" id="KW-0547">Nucleotide-binding</keyword>
<evidence type="ECO:0000256" key="1">
    <source>
        <dbReference type="ARBA" id="ARBA00022741"/>
    </source>
</evidence>
<dbReference type="PANTHER" id="PTHR23155">
    <property type="entry name" value="DISEASE RESISTANCE PROTEIN RP"/>
    <property type="match status" value="1"/>
</dbReference>
<evidence type="ECO:0000259" key="4">
    <source>
        <dbReference type="Pfam" id="PF23559"/>
    </source>
</evidence>
<dbReference type="PANTHER" id="PTHR23155:SF1076">
    <property type="entry name" value="LEUCINE-RICH REPEAT (LRR) FAMILY PROTEIN-RELATED"/>
    <property type="match status" value="1"/>
</dbReference>
<dbReference type="GeneID" id="113735096"/>
<gene>
    <name evidence="6 7 8" type="primary">LOC113735096</name>
</gene>
<dbReference type="InterPro" id="IPR044974">
    <property type="entry name" value="Disease_R_plants"/>
</dbReference>
<evidence type="ECO:0000313" key="5">
    <source>
        <dbReference type="Proteomes" id="UP001652660"/>
    </source>
</evidence>
<reference evidence="6 7" key="2">
    <citation type="submission" date="2025-04" db="UniProtKB">
        <authorList>
            <consortium name="RefSeq"/>
        </authorList>
    </citation>
    <scope>IDENTIFICATION</scope>
    <source>
        <tissue evidence="6 7">Leaves</tissue>
    </source>
</reference>
<evidence type="ECO:0000313" key="8">
    <source>
        <dbReference type="RefSeq" id="XP_071938857.1"/>
    </source>
</evidence>
<name>A0A6P6WQX0_COFAR</name>
<keyword evidence="5" id="KW-1185">Reference proteome</keyword>
<dbReference type="Pfam" id="PF23559">
    <property type="entry name" value="WHD_DRP"/>
    <property type="match status" value="1"/>
</dbReference>
<dbReference type="InterPro" id="IPR058922">
    <property type="entry name" value="WHD_DRP"/>
</dbReference>
<keyword evidence="2" id="KW-0067">ATP-binding</keyword>
<protein>
    <submittedName>
        <fullName evidence="6 7">Uncharacterized protein LOC113735096</fullName>
    </submittedName>
</protein>
<dbReference type="InterPro" id="IPR036388">
    <property type="entry name" value="WH-like_DNA-bd_sf"/>
</dbReference>
<feature type="domain" description="Disease resistance protein winged helix" evidence="4">
    <location>
        <begin position="177"/>
        <end position="225"/>
    </location>
</feature>
<organism evidence="5 7">
    <name type="scientific">Coffea arabica</name>
    <name type="common">Arabian coffee</name>
    <dbReference type="NCBI Taxonomy" id="13443"/>
    <lineage>
        <taxon>Eukaryota</taxon>
        <taxon>Viridiplantae</taxon>
        <taxon>Streptophyta</taxon>
        <taxon>Embryophyta</taxon>
        <taxon>Tracheophyta</taxon>
        <taxon>Spermatophyta</taxon>
        <taxon>Magnoliopsida</taxon>
        <taxon>eudicotyledons</taxon>
        <taxon>Gunneridae</taxon>
        <taxon>Pentapetalae</taxon>
        <taxon>asterids</taxon>
        <taxon>lamiids</taxon>
        <taxon>Gentianales</taxon>
        <taxon>Rubiaceae</taxon>
        <taxon>Ixoroideae</taxon>
        <taxon>Gardenieae complex</taxon>
        <taxon>Bertiereae - Coffeeae clade</taxon>
        <taxon>Coffeeae</taxon>
        <taxon>Coffea</taxon>
    </lineage>
</organism>
<dbReference type="GO" id="GO:0098542">
    <property type="term" value="P:defense response to other organism"/>
    <property type="evidence" value="ECO:0007669"/>
    <property type="project" value="TreeGrafter"/>
</dbReference>